<dbReference type="Proteomes" id="UP000220246">
    <property type="component" value="Unassembled WGS sequence"/>
</dbReference>
<dbReference type="AlphaFoldDB" id="A0A2A7UZZ5"/>
<dbReference type="Pfam" id="PF08889">
    <property type="entry name" value="WbqC"/>
    <property type="match status" value="1"/>
</dbReference>
<dbReference type="EMBL" id="PDEA01000001">
    <property type="protein sequence ID" value="PEH90872.1"/>
    <property type="molecule type" value="Genomic_DNA"/>
</dbReference>
<proteinExistence type="predicted"/>
<gene>
    <name evidence="1" type="ORF">CRM82_04970</name>
</gene>
<keyword evidence="2" id="KW-1185">Reference proteome</keyword>
<dbReference type="OrthoDB" id="3611744at2"/>
<evidence type="ECO:0008006" key="3">
    <source>
        <dbReference type="Google" id="ProtNLM"/>
    </source>
</evidence>
<name>A0A2A7UZZ5_COMTR</name>
<protein>
    <recommendedName>
        <fullName evidence="3">WbqC family protein</fullName>
    </recommendedName>
</protein>
<reference evidence="2" key="1">
    <citation type="submission" date="2017-09" db="EMBL/GenBank/DDBJ databases">
        <title>FDA dAtabase for Regulatory Grade micrObial Sequences (FDA-ARGOS): Supporting development and validation of Infectious Disease Dx tests.</title>
        <authorList>
            <person name="Minogue T."/>
            <person name="Wolcott M."/>
            <person name="Wasieloski L."/>
            <person name="Aguilar W."/>
            <person name="Moore D."/>
            <person name="Tallon L."/>
            <person name="Sadzewicz L."/>
            <person name="Ott S."/>
            <person name="Zhao X."/>
            <person name="Nagaraj S."/>
            <person name="Vavikolanu K."/>
            <person name="Aluvathingal J."/>
            <person name="Nadendla S."/>
            <person name="Sichtig H."/>
        </authorList>
    </citation>
    <scope>NUCLEOTIDE SEQUENCE [LARGE SCALE GENOMIC DNA]</scope>
    <source>
        <strain evidence="2">FDAARGOS_394</strain>
    </source>
</reference>
<dbReference type="InterPro" id="IPR014985">
    <property type="entry name" value="WbqC"/>
</dbReference>
<accession>A0A2A7UZZ5</accession>
<sequence length="231" mass="26526">MTLGIMQPYFLPYIGYFQLIAAVDEFIVYDNIKYTKKGWINRNRLLSNGEAATFSLPLRKDSDALDIVHRELSESFDRKKLLNQFIGAYGKAPYFQETIALIQDILLYDSSNLFYFLKNSITAVCKHIGIPTRIQDSSALPIDHDLKSQDRVLAMCQATHATTYINPIGGVELYSRDAFEARGIQLKFIQSELHPYPQNHHDFVPWLSIVDVLMFNPVQDVSAMLKYHRLS</sequence>
<organism evidence="1 2">
    <name type="scientific">Comamonas terrigena</name>
    <dbReference type="NCBI Taxonomy" id="32013"/>
    <lineage>
        <taxon>Bacteria</taxon>
        <taxon>Pseudomonadati</taxon>
        <taxon>Pseudomonadota</taxon>
        <taxon>Betaproteobacteria</taxon>
        <taxon>Burkholderiales</taxon>
        <taxon>Comamonadaceae</taxon>
        <taxon>Comamonas</taxon>
    </lineage>
</organism>
<evidence type="ECO:0000313" key="1">
    <source>
        <dbReference type="EMBL" id="PEH90872.1"/>
    </source>
</evidence>
<dbReference type="STRING" id="1219032.GCA_001515545_04020"/>
<evidence type="ECO:0000313" key="2">
    <source>
        <dbReference type="Proteomes" id="UP000220246"/>
    </source>
</evidence>
<comment type="caution">
    <text evidence="1">The sequence shown here is derived from an EMBL/GenBank/DDBJ whole genome shotgun (WGS) entry which is preliminary data.</text>
</comment>